<feature type="compositionally biased region" description="Low complexity" evidence="1">
    <location>
        <begin position="302"/>
        <end position="312"/>
    </location>
</feature>
<feature type="compositionally biased region" description="Polar residues" evidence="1">
    <location>
        <begin position="285"/>
        <end position="297"/>
    </location>
</feature>
<feature type="region of interest" description="Disordered" evidence="1">
    <location>
        <begin position="203"/>
        <end position="248"/>
    </location>
</feature>
<proteinExistence type="predicted"/>
<feature type="region of interest" description="Disordered" evidence="1">
    <location>
        <begin position="261"/>
        <end position="280"/>
    </location>
</feature>
<keyword evidence="3" id="KW-1185">Reference proteome</keyword>
<reference evidence="2 3" key="1">
    <citation type="submission" date="2019-07" db="EMBL/GenBank/DDBJ databases">
        <title>De Novo Assembly of kiwifruit Actinidia rufa.</title>
        <authorList>
            <person name="Sugita-Konishi S."/>
            <person name="Sato K."/>
            <person name="Mori E."/>
            <person name="Abe Y."/>
            <person name="Kisaki G."/>
            <person name="Hamano K."/>
            <person name="Suezawa K."/>
            <person name="Otani M."/>
            <person name="Fukuda T."/>
            <person name="Manabe T."/>
            <person name="Gomi K."/>
            <person name="Tabuchi M."/>
            <person name="Akimitsu K."/>
            <person name="Kataoka I."/>
        </authorList>
    </citation>
    <scope>NUCLEOTIDE SEQUENCE [LARGE SCALE GENOMIC DNA]</scope>
    <source>
        <strain evidence="3">cv. Fuchu</strain>
    </source>
</reference>
<feature type="region of interest" description="Disordered" evidence="1">
    <location>
        <begin position="285"/>
        <end position="317"/>
    </location>
</feature>
<feature type="compositionally biased region" description="Low complexity" evidence="1">
    <location>
        <begin position="208"/>
        <end position="221"/>
    </location>
</feature>
<sequence length="596" mass="63464">MRLALIDFLRGLVEFDPAKRWSPLQASKHPFVTGEPYTCPFKPAPETPRMPVSQNIKVDHHPAGGHWFAAGLSPNTTNCLPKCYLLPSSKAEVQGSFLGRISGRTRVAMHNSPHFQVVPYTYSSSYGSLGSHGSYNDGNGFGSSYGSCGDNSNMLAYYSPAGPSVMKSGASILGSSPDARRRIIQLPPGNRFGISPSAGNFVPMSLGTSPSQYTPPSSYTQVSTGSPGHYGPTSPARGSCHGSPLGKVAASGQFNRRRSWGYSGNLQSQESSSSPYWQGQVIDGFSSSQAEGNSPTLGASPLHLHSNSNSSSWKQHPVGSGITAGYSATHNIPSSLVLPNMQFSQPLGAANDNPDGSLLLPDPGDWDPNYSPHVLHSPGDESWAALEFCLLNSQAQPRKLLRGAVCHFVNTHSFHSEELLLQEDGSDVSCMASEFGKGMQLGQALVPTESLACVGRSKRVSSSSFSESTQRTNGPIQQPFSSGEVGSPPSGHDLAGAYPRPLTKPSHFVPHFPQNSPSRLGQQPVQRFNPGRSTAVRGTDWNHSRVQPPPSSSSSGVPHSPGNSLFSNGRWGRRGNHPVANIPPASRGRKDYGRIA</sequence>
<dbReference type="Proteomes" id="UP000585474">
    <property type="component" value="Unassembled WGS sequence"/>
</dbReference>
<feature type="compositionally biased region" description="Low complexity" evidence="1">
    <location>
        <begin position="552"/>
        <end position="564"/>
    </location>
</feature>
<gene>
    <name evidence="2" type="ORF">Acr_03g0001260</name>
</gene>
<dbReference type="OrthoDB" id="1736261at2759"/>
<dbReference type="EMBL" id="BJWL01000003">
    <property type="protein sequence ID" value="GFY83352.1"/>
    <property type="molecule type" value="Genomic_DNA"/>
</dbReference>
<evidence type="ECO:0000313" key="3">
    <source>
        <dbReference type="Proteomes" id="UP000585474"/>
    </source>
</evidence>
<dbReference type="AlphaFoldDB" id="A0A7J0EAK9"/>
<feature type="compositionally biased region" description="Polar residues" evidence="1">
    <location>
        <begin position="469"/>
        <end position="481"/>
    </location>
</feature>
<comment type="caution">
    <text evidence="2">The sequence shown here is derived from an EMBL/GenBank/DDBJ whole genome shotgun (WGS) entry which is preliminary data.</text>
</comment>
<protein>
    <submittedName>
        <fullName evidence="2">YAK1-like protein 1</fullName>
    </submittedName>
</protein>
<name>A0A7J0EAK9_9ERIC</name>
<accession>A0A7J0EAK9</accession>
<feature type="region of interest" description="Disordered" evidence="1">
    <location>
        <begin position="462"/>
        <end position="596"/>
    </location>
</feature>
<feature type="compositionally biased region" description="Polar residues" evidence="1">
    <location>
        <begin position="513"/>
        <end position="526"/>
    </location>
</feature>
<evidence type="ECO:0000313" key="2">
    <source>
        <dbReference type="EMBL" id="GFY83352.1"/>
    </source>
</evidence>
<dbReference type="SUPFAM" id="SSF56112">
    <property type="entry name" value="Protein kinase-like (PK-like)"/>
    <property type="match status" value="1"/>
</dbReference>
<dbReference type="InterPro" id="IPR011009">
    <property type="entry name" value="Kinase-like_dom_sf"/>
</dbReference>
<evidence type="ECO:0000256" key="1">
    <source>
        <dbReference type="SAM" id="MobiDB-lite"/>
    </source>
</evidence>
<organism evidence="2 3">
    <name type="scientific">Actinidia rufa</name>
    <dbReference type="NCBI Taxonomy" id="165716"/>
    <lineage>
        <taxon>Eukaryota</taxon>
        <taxon>Viridiplantae</taxon>
        <taxon>Streptophyta</taxon>
        <taxon>Embryophyta</taxon>
        <taxon>Tracheophyta</taxon>
        <taxon>Spermatophyta</taxon>
        <taxon>Magnoliopsida</taxon>
        <taxon>eudicotyledons</taxon>
        <taxon>Gunneridae</taxon>
        <taxon>Pentapetalae</taxon>
        <taxon>asterids</taxon>
        <taxon>Ericales</taxon>
        <taxon>Actinidiaceae</taxon>
        <taxon>Actinidia</taxon>
    </lineage>
</organism>